<dbReference type="SUPFAM" id="SSF53098">
    <property type="entry name" value="Ribonuclease H-like"/>
    <property type="match status" value="1"/>
</dbReference>
<dbReference type="PANTHER" id="PTHR35046">
    <property type="entry name" value="ZINC KNUCKLE (CCHC-TYPE) FAMILY PROTEIN"/>
    <property type="match status" value="1"/>
</dbReference>
<dbReference type="GO" id="GO:0015074">
    <property type="term" value="P:DNA integration"/>
    <property type="evidence" value="ECO:0007669"/>
    <property type="project" value="InterPro"/>
</dbReference>
<dbReference type="Gene3D" id="1.10.340.70">
    <property type="match status" value="1"/>
</dbReference>
<keyword evidence="1" id="KW-0812">Transmembrane</keyword>
<dbReference type="Proteomes" id="UP000257109">
    <property type="component" value="Unassembled WGS sequence"/>
</dbReference>
<comment type="caution">
    <text evidence="3">The sequence shown here is derived from an EMBL/GenBank/DDBJ whole genome shotgun (WGS) entry which is preliminary data.</text>
</comment>
<name>A0A371F6B3_MUCPR</name>
<proteinExistence type="predicted"/>
<organism evidence="3 4">
    <name type="scientific">Mucuna pruriens</name>
    <name type="common">Velvet bean</name>
    <name type="synonym">Dolichos pruriens</name>
    <dbReference type="NCBI Taxonomy" id="157652"/>
    <lineage>
        <taxon>Eukaryota</taxon>
        <taxon>Viridiplantae</taxon>
        <taxon>Streptophyta</taxon>
        <taxon>Embryophyta</taxon>
        <taxon>Tracheophyta</taxon>
        <taxon>Spermatophyta</taxon>
        <taxon>Magnoliopsida</taxon>
        <taxon>eudicotyledons</taxon>
        <taxon>Gunneridae</taxon>
        <taxon>Pentapetalae</taxon>
        <taxon>rosids</taxon>
        <taxon>fabids</taxon>
        <taxon>Fabales</taxon>
        <taxon>Fabaceae</taxon>
        <taxon>Papilionoideae</taxon>
        <taxon>50 kb inversion clade</taxon>
        <taxon>NPAAA clade</taxon>
        <taxon>indigoferoid/millettioid clade</taxon>
        <taxon>Phaseoleae</taxon>
        <taxon>Mucuna</taxon>
    </lineage>
</organism>
<dbReference type="Pfam" id="PF17921">
    <property type="entry name" value="Integrase_H2C2"/>
    <property type="match status" value="1"/>
</dbReference>
<feature type="domain" description="Integrase catalytic" evidence="2">
    <location>
        <begin position="111"/>
        <end position="219"/>
    </location>
</feature>
<sequence>MEDALSRRYALMAMLKRKLLRLDCIKEFYEKDLDFGKRLCVPMNSIWQLRRIKVALWVGHFGELKTLQTFNKYFYWPQMRRDVHKICERCLNFKVAMSRVSPHGLYTPFPIRTSPWTDISMDFVLGLPRTKNGKDSVFVVVDRFSKMAHFIPCHKSDNASHVANLFFRDVVQLHGLLRTIMSDRGTKFLRRFWRSLWSRLRKKLLFSTTCHSQTNGQTKENWIPHIEFTYIRVFNSTTSYSLFELVCSFNPFLHLIYFLYLLCLIVLTMKGFPKPNLFKIYMIEHDCRWKREGGNMQRMLTRGGRKSPLRKGT</sequence>
<dbReference type="OrthoDB" id="441971at2759"/>
<gene>
    <name evidence="3" type="ORF">CR513_46489</name>
</gene>
<dbReference type="InterPro" id="IPR001584">
    <property type="entry name" value="Integrase_cat-core"/>
</dbReference>
<dbReference type="PANTHER" id="PTHR35046:SF9">
    <property type="entry name" value="RNA-DIRECTED DNA POLYMERASE"/>
    <property type="match status" value="1"/>
</dbReference>
<dbReference type="AlphaFoldDB" id="A0A371F6B3"/>
<feature type="non-terminal residue" evidence="3">
    <location>
        <position position="1"/>
    </location>
</feature>
<dbReference type="InterPro" id="IPR012337">
    <property type="entry name" value="RNaseH-like_sf"/>
</dbReference>
<keyword evidence="1" id="KW-1133">Transmembrane helix</keyword>
<keyword evidence="1" id="KW-0472">Membrane</keyword>
<dbReference type="InterPro" id="IPR036397">
    <property type="entry name" value="RNaseH_sf"/>
</dbReference>
<dbReference type="InterPro" id="IPR041588">
    <property type="entry name" value="Integrase_H2C2"/>
</dbReference>
<feature type="transmembrane region" description="Helical" evidence="1">
    <location>
        <begin position="252"/>
        <end position="272"/>
    </location>
</feature>
<dbReference type="STRING" id="157652.A0A371F6B3"/>
<evidence type="ECO:0000313" key="4">
    <source>
        <dbReference type="Proteomes" id="UP000257109"/>
    </source>
</evidence>
<evidence type="ECO:0000256" key="1">
    <source>
        <dbReference type="SAM" id="Phobius"/>
    </source>
</evidence>
<accession>A0A371F6B3</accession>
<evidence type="ECO:0000259" key="2">
    <source>
        <dbReference type="PROSITE" id="PS50994"/>
    </source>
</evidence>
<evidence type="ECO:0000313" key="3">
    <source>
        <dbReference type="EMBL" id="RDX73842.1"/>
    </source>
</evidence>
<keyword evidence="4" id="KW-1185">Reference proteome</keyword>
<dbReference type="PROSITE" id="PS50994">
    <property type="entry name" value="INTEGRASE"/>
    <property type="match status" value="1"/>
</dbReference>
<dbReference type="EMBL" id="QJKJ01010384">
    <property type="protein sequence ID" value="RDX73842.1"/>
    <property type="molecule type" value="Genomic_DNA"/>
</dbReference>
<protein>
    <recommendedName>
        <fullName evidence="2">Integrase catalytic domain-containing protein</fullName>
    </recommendedName>
</protein>
<dbReference type="Gene3D" id="3.30.420.10">
    <property type="entry name" value="Ribonuclease H-like superfamily/Ribonuclease H"/>
    <property type="match status" value="1"/>
</dbReference>
<reference evidence="3" key="1">
    <citation type="submission" date="2018-05" db="EMBL/GenBank/DDBJ databases">
        <title>Draft genome of Mucuna pruriens seed.</title>
        <authorList>
            <person name="Nnadi N.E."/>
            <person name="Vos R."/>
            <person name="Hasami M.H."/>
            <person name="Devisetty U.K."/>
            <person name="Aguiy J.C."/>
        </authorList>
    </citation>
    <scope>NUCLEOTIDE SEQUENCE [LARGE SCALE GENOMIC DNA]</scope>
    <source>
        <strain evidence="3">JCA_2017</strain>
    </source>
</reference>
<dbReference type="GO" id="GO:0003676">
    <property type="term" value="F:nucleic acid binding"/>
    <property type="evidence" value="ECO:0007669"/>
    <property type="project" value="InterPro"/>
</dbReference>